<feature type="compositionally biased region" description="Low complexity" evidence="1">
    <location>
        <begin position="12"/>
        <end position="41"/>
    </location>
</feature>
<feature type="compositionally biased region" description="Basic residues" evidence="1">
    <location>
        <begin position="139"/>
        <end position="148"/>
    </location>
</feature>
<gene>
    <name evidence="2" type="ORF">Mal33_25690</name>
</gene>
<dbReference type="RefSeq" id="WP_145285201.1">
    <property type="nucleotide sequence ID" value="NZ_CP036318.1"/>
</dbReference>
<keyword evidence="3" id="KW-1185">Reference proteome</keyword>
<protein>
    <submittedName>
        <fullName evidence="2">Uncharacterized protein</fullName>
    </submittedName>
</protein>
<evidence type="ECO:0000313" key="3">
    <source>
        <dbReference type="Proteomes" id="UP000316770"/>
    </source>
</evidence>
<name>A0A518IU06_9BACT</name>
<accession>A0A518IU06</accession>
<dbReference type="AlphaFoldDB" id="A0A518IU06"/>
<dbReference type="EMBL" id="CP036318">
    <property type="protein sequence ID" value="QDV56577.1"/>
    <property type="molecule type" value="Genomic_DNA"/>
</dbReference>
<proteinExistence type="predicted"/>
<evidence type="ECO:0000313" key="2">
    <source>
        <dbReference type="EMBL" id="QDV56577.1"/>
    </source>
</evidence>
<feature type="region of interest" description="Disordered" evidence="1">
    <location>
        <begin position="1"/>
        <end position="92"/>
    </location>
</feature>
<dbReference type="Proteomes" id="UP000316770">
    <property type="component" value="Chromosome"/>
</dbReference>
<sequence length="162" mass="16824">MPKKSPRREDAASASTTSASESSTAAAPESSDAADAATATEDQTDAPLSDEDKPSDDEAEAGGDENLPSESDEVEATEPVDGGGSGSLLDDVQAFFDQREQLAQRLTDEIEATQAKLAELQETLAQLHPERGGSAGKERRPKKAKKPAVRNSGSAAEAKPDA</sequence>
<evidence type="ECO:0000256" key="1">
    <source>
        <dbReference type="SAM" id="MobiDB-lite"/>
    </source>
</evidence>
<feature type="compositionally biased region" description="Acidic residues" evidence="1">
    <location>
        <begin position="53"/>
        <end position="63"/>
    </location>
</feature>
<reference evidence="2 3" key="1">
    <citation type="submission" date="2019-02" db="EMBL/GenBank/DDBJ databases">
        <title>Deep-cultivation of Planctomycetes and their phenomic and genomic characterization uncovers novel biology.</title>
        <authorList>
            <person name="Wiegand S."/>
            <person name="Jogler M."/>
            <person name="Boedeker C."/>
            <person name="Pinto D."/>
            <person name="Vollmers J."/>
            <person name="Rivas-Marin E."/>
            <person name="Kohn T."/>
            <person name="Peeters S.H."/>
            <person name="Heuer A."/>
            <person name="Rast P."/>
            <person name="Oberbeckmann S."/>
            <person name="Bunk B."/>
            <person name="Jeske O."/>
            <person name="Meyerdierks A."/>
            <person name="Storesund J.E."/>
            <person name="Kallscheuer N."/>
            <person name="Luecker S."/>
            <person name="Lage O.M."/>
            <person name="Pohl T."/>
            <person name="Merkel B.J."/>
            <person name="Hornburger P."/>
            <person name="Mueller R.-W."/>
            <person name="Bruemmer F."/>
            <person name="Labrenz M."/>
            <person name="Spormann A.M."/>
            <person name="Op den Camp H."/>
            <person name="Overmann J."/>
            <person name="Amann R."/>
            <person name="Jetten M.S.M."/>
            <person name="Mascher T."/>
            <person name="Medema M.H."/>
            <person name="Devos D.P."/>
            <person name="Kaster A.-K."/>
            <person name="Ovreas L."/>
            <person name="Rohde M."/>
            <person name="Galperin M.Y."/>
            <person name="Jogler C."/>
        </authorList>
    </citation>
    <scope>NUCLEOTIDE SEQUENCE [LARGE SCALE GENOMIC DNA]</scope>
    <source>
        <strain evidence="2 3">Mal33</strain>
    </source>
</reference>
<organism evidence="2 3">
    <name type="scientific">Rosistilla oblonga</name>
    <dbReference type="NCBI Taxonomy" id="2527990"/>
    <lineage>
        <taxon>Bacteria</taxon>
        <taxon>Pseudomonadati</taxon>
        <taxon>Planctomycetota</taxon>
        <taxon>Planctomycetia</taxon>
        <taxon>Pirellulales</taxon>
        <taxon>Pirellulaceae</taxon>
        <taxon>Rosistilla</taxon>
    </lineage>
</organism>
<feature type="region of interest" description="Disordered" evidence="1">
    <location>
        <begin position="121"/>
        <end position="162"/>
    </location>
</feature>